<reference evidence="2" key="1">
    <citation type="submission" date="2022-03" db="EMBL/GenBank/DDBJ databases">
        <authorList>
            <person name="Tunstrom K."/>
        </authorList>
    </citation>
    <scope>NUCLEOTIDE SEQUENCE</scope>
</reference>
<comment type="caution">
    <text evidence="2">The sequence shown here is derived from an EMBL/GenBank/DDBJ whole genome shotgun (WGS) entry which is preliminary data.</text>
</comment>
<gene>
    <name evidence="2" type="ORF">EEDITHA_LOCUS5497</name>
</gene>
<organism evidence="2 3">
    <name type="scientific">Euphydryas editha</name>
    <name type="common">Edith's checkerspot</name>
    <dbReference type="NCBI Taxonomy" id="104508"/>
    <lineage>
        <taxon>Eukaryota</taxon>
        <taxon>Metazoa</taxon>
        <taxon>Ecdysozoa</taxon>
        <taxon>Arthropoda</taxon>
        <taxon>Hexapoda</taxon>
        <taxon>Insecta</taxon>
        <taxon>Pterygota</taxon>
        <taxon>Neoptera</taxon>
        <taxon>Endopterygota</taxon>
        <taxon>Lepidoptera</taxon>
        <taxon>Glossata</taxon>
        <taxon>Ditrysia</taxon>
        <taxon>Papilionoidea</taxon>
        <taxon>Nymphalidae</taxon>
        <taxon>Nymphalinae</taxon>
        <taxon>Euphydryas</taxon>
    </lineage>
</organism>
<feature type="compositionally biased region" description="Basic and acidic residues" evidence="1">
    <location>
        <begin position="193"/>
        <end position="219"/>
    </location>
</feature>
<keyword evidence="3" id="KW-1185">Reference proteome</keyword>
<dbReference type="Proteomes" id="UP001153954">
    <property type="component" value="Unassembled WGS sequence"/>
</dbReference>
<sequence>MTNLLPAPEKLDLEGDNATVALRKKRATLLLLGGPGLQEIVYNLPGAYEENSTNESQAFNTVIEKLDEYFLPKQNKIYERHLFRQIKQDEGEKFEKFVVKLRDQARKCKFNSPDEHIIDQIVEKCFSSELRKKILTLGDTVTLDKIITEANTLELVSHQLEEYGQKSKSNEVNTIRSHKKVYNTEKSYTKHNNKNDKTGESTKHSDGGDVVVRNEETGQKLRRNVIHLKRVEGEWKVQSEDQSSGSNQNE</sequence>
<dbReference type="PANTHER" id="PTHR33198:SF21">
    <property type="entry name" value="RETROTRANSPOSON GAG DOMAIN-CONTAINING PROTEIN"/>
    <property type="match status" value="1"/>
</dbReference>
<proteinExistence type="predicted"/>
<evidence type="ECO:0000313" key="3">
    <source>
        <dbReference type="Proteomes" id="UP001153954"/>
    </source>
</evidence>
<protein>
    <recommendedName>
        <fullName evidence="4">Retrotransposon gag domain-containing protein</fullName>
    </recommendedName>
</protein>
<evidence type="ECO:0000313" key="2">
    <source>
        <dbReference type="EMBL" id="CAH2089444.1"/>
    </source>
</evidence>
<evidence type="ECO:0008006" key="4">
    <source>
        <dbReference type="Google" id="ProtNLM"/>
    </source>
</evidence>
<dbReference type="PANTHER" id="PTHR33198">
    <property type="entry name" value="ANK_REP_REGION DOMAIN-CONTAINING PROTEIN-RELATED"/>
    <property type="match status" value="1"/>
</dbReference>
<dbReference type="AlphaFoldDB" id="A0AAU9TRX1"/>
<feature type="region of interest" description="Disordered" evidence="1">
    <location>
        <begin position="167"/>
        <end position="219"/>
    </location>
</feature>
<name>A0AAU9TRX1_EUPED</name>
<dbReference type="EMBL" id="CAKOGL010000008">
    <property type="protein sequence ID" value="CAH2089444.1"/>
    <property type="molecule type" value="Genomic_DNA"/>
</dbReference>
<evidence type="ECO:0000256" key="1">
    <source>
        <dbReference type="SAM" id="MobiDB-lite"/>
    </source>
</evidence>
<accession>A0AAU9TRX1</accession>